<accession>A0ABT8S5L0</accession>
<evidence type="ECO:0000256" key="2">
    <source>
        <dbReference type="SAM" id="Phobius"/>
    </source>
</evidence>
<dbReference type="InterPro" id="IPR011223">
    <property type="entry name" value="UCP028770"/>
</dbReference>
<feature type="transmembrane region" description="Helical" evidence="2">
    <location>
        <begin position="87"/>
        <end position="109"/>
    </location>
</feature>
<keyword evidence="2" id="KW-0812">Transmembrane</keyword>
<proteinExistence type="predicted"/>
<reference evidence="3" key="1">
    <citation type="submission" date="2023-06" db="EMBL/GenBank/DDBJ databases">
        <authorList>
            <person name="Jiang Y."/>
            <person name="Liu Q."/>
        </authorList>
    </citation>
    <scope>NUCLEOTIDE SEQUENCE</scope>
    <source>
        <strain evidence="3">CGMCC 1.12090</strain>
    </source>
</reference>
<feature type="transmembrane region" description="Helical" evidence="2">
    <location>
        <begin position="42"/>
        <end position="66"/>
    </location>
</feature>
<keyword evidence="2" id="KW-0472">Membrane</keyword>
<organism evidence="3 4">
    <name type="scientific">Variovorax ginsengisoli</name>
    <dbReference type="NCBI Taxonomy" id="363844"/>
    <lineage>
        <taxon>Bacteria</taxon>
        <taxon>Pseudomonadati</taxon>
        <taxon>Pseudomonadota</taxon>
        <taxon>Betaproteobacteria</taxon>
        <taxon>Burkholderiales</taxon>
        <taxon>Comamonadaceae</taxon>
        <taxon>Variovorax</taxon>
    </lineage>
</organism>
<dbReference type="Pfam" id="PF11742">
    <property type="entry name" value="DUF3302"/>
    <property type="match status" value="1"/>
</dbReference>
<protein>
    <submittedName>
        <fullName evidence="3">DUF3302 domain-containing protein</fullName>
    </submittedName>
</protein>
<name>A0ABT8S5L0_9BURK</name>
<evidence type="ECO:0000256" key="1">
    <source>
        <dbReference type="SAM" id="Coils"/>
    </source>
</evidence>
<feature type="coiled-coil region" evidence="1">
    <location>
        <begin position="137"/>
        <end position="177"/>
    </location>
</feature>
<evidence type="ECO:0000313" key="3">
    <source>
        <dbReference type="EMBL" id="MDO1534205.1"/>
    </source>
</evidence>
<keyword evidence="1" id="KW-0175">Coiled coil</keyword>
<evidence type="ECO:0000313" key="4">
    <source>
        <dbReference type="Proteomes" id="UP001169027"/>
    </source>
</evidence>
<dbReference type="Proteomes" id="UP001169027">
    <property type="component" value="Unassembled WGS sequence"/>
</dbReference>
<keyword evidence="2" id="KW-1133">Transmembrane helix</keyword>
<sequence length="190" mass="21031">MTFILRDHAAKRLHAPRLLGIGALVAAPAAHASFLPPDMLASAATGIAWFVVFVVPIAVIVLFWMVHVLPEKIAHKRHHPQRDAIKTLCLLSLVFGGMLWPLAWLWAFVKPVGYQAAYGTEKHDDYFHEQSEKAHAGELLEHEIAHLREELDAMEAKGALSAELKQVRRNLAAALQARRAEADATRDAST</sequence>
<dbReference type="EMBL" id="JAUKVY010000012">
    <property type="protein sequence ID" value="MDO1534205.1"/>
    <property type="molecule type" value="Genomic_DNA"/>
</dbReference>
<gene>
    <name evidence="3" type="ORF">Q2T77_18110</name>
</gene>
<dbReference type="RefSeq" id="WP_301811574.1">
    <property type="nucleotide sequence ID" value="NZ_JAUJZH010000012.1"/>
</dbReference>
<comment type="caution">
    <text evidence="3">The sequence shown here is derived from an EMBL/GenBank/DDBJ whole genome shotgun (WGS) entry which is preliminary data.</text>
</comment>
<keyword evidence="4" id="KW-1185">Reference proteome</keyword>